<name>A0A0B6ZIU6_9EUPU</name>
<protein>
    <submittedName>
        <fullName evidence="1">Uncharacterized protein</fullName>
    </submittedName>
</protein>
<dbReference type="AlphaFoldDB" id="A0A0B6ZIU6"/>
<reference evidence="1" key="1">
    <citation type="submission" date="2014-12" db="EMBL/GenBank/DDBJ databases">
        <title>Insight into the proteome of Arion vulgaris.</title>
        <authorList>
            <person name="Aradska J."/>
            <person name="Bulat T."/>
            <person name="Smidak R."/>
            <person name="Sarate P."/>
            <person name="Gangsoo J."/>
            <person name="Sialana F."/>
            <person name="Bilban M."/>
            <person name="Lubec G."/>
        </authorList>
    </citation>
    <scope>NUCLEOTIDE SEQUENCE</scope>
    <source>
        <tissue evidence="1">Skin</tissue>
    </source>
</reference>
<dbReference type="EMBL" id="HACG01020931">
    <property type="protein sequence ID" value="CEK67796.1"/>
    <property type="molecule type" value="Transcribed_RNA"/>
</dbReference>
<proteinExistence type="predicted"/>
<evidence type="ECO:0000313" key="1">
    <source>
        <dbReference type="EMBL" id="CEK67796.1"/>
    </source>
</evidence>
<accession>A0A0B6ZIU6</accession>
<gene>
    <name evidence="1" type="primary">ORF63939</name>
</gene>
<sequence>MKDFVGMAIKLKPVIACFCDEMSRKNTNSTSNGPTVEIMRKWQLAEDFLSVYENQISPISPQE</sequence>
<organism evidence="1">
    <name type="scientific">Arion vulgaris</name>
    <dbReference type="NCBI Taxonomy" id="1028688"/>
    <lineage>
        <taxon>Eukaryota</taxon>
        <taxon>Metazoa</taxon>
        <taxon>Spiralia</taxon>
        <taxon>Lophotrochozoa</taxon>
        <taxon>Mollusca</taxon>
        <taxon>Gastropoda</taxon>
        <taxon>Heterobranchia</taxon>
        <taxon>Euthyneura</taxon>
        <taxon>Panpulmonata</taxon>
        <taxon>Eupulmonata</taxon>
        <taxon>Stylommatophora</taxon>
        <taxon>Helicina</taxon>
        <taxon>Arionoidea</taxon>
        <taxon>Arionidae</taxon>
        <taxon>Arion</taxon>
    </lineage>
</organism>